<dbReference type="InterPro" id="IPR036373">
    <property type="entry name" value="Ribosomal_bL17_sf"/>
</dbReference>
<dbReference type="EMBL" id="JAGTXO010000040">
    <property type="protein sequence ID" value="KAG8459487.1"/>
    <property type="molecule type" value="Genomic_DNA"/>
</dbReference>
<dbReference type="OMA" id="EHKRINT"/>
<keyword evidence="6" id="KW-1185">Reference proteome</keyword>
<evidence type="ECO:0000313" key="5">
    <source>
        <dbReference type="EMBL" id="KAG8459487.1"/>
    </source>
</evidence>
<evidence type="ECO:0000256" key="3">
    <source>
        <dbReference type="ARBA" id="ARBA00023274"/>
    </source>
</evidence>
<dbReference type="OrthoDB" id="275000at2759"/>
<dbReference type="InterPro" id="IPR047859">
    <property type="entry name" value="Ribosomal_bL17_CS"/>
</dbReference>
<dbReference type="GO" id="GO:0003735">
    <property type="term" value="F:structural constituent of ribosome"/>
    <property type="evidence" value="ECO:0007669"/>
    <property type="project" value="InterPro"/>
</dbReference>
<keyword evidence="2 4" id="KW-0689">Ribosomal protein</keyword>
<organism evidence="5 6">
    <name type="scientific">Diacronema lutheri</name>
    <name type="common">Unicellular marine alga</name>
    <name type="synonym">Monochrysis lutheri</name>
    <dbReference type="NCBI Taxonomy" id="2081491"/>
    <lineage>
        <taxon>Eukaryota</taxon>
        <taxon>Haptista</taxon>
        <taxon>Haptophyta</taxon>
        <taxon>Pavlovophyceae</taxon>
        <taxon>Pavlovales</taxon>
        <taxon>Pavlovaceae</taxon>
        <taxon>Diacronema</taxon>
    </lineage>
</organism>
<evidence type="ECO:0000256" key="2">
    <source>
        <dbReference type="ARBA" id="ARBA00022980"/>
    </source>
</evidence>
<comment type="caution">
    <text evidence="5">The sequence shown here is derived from an EMBL/GenBank/DDBJ whole genome shotgun (WGS) entry which is preliminary data.</text>
</comment>
<protein>
    <recommendedName>
        <fullName evidence="7">50S ribosomal protein L17</fullName>
    </recommendedName>
</protein>
<sequence>MRFLSKLGSDSKHRWAMMRNMVDSLIVHERIKTTLAKAKELRRVADKIITVGKDDSAASQERARAVLRTRDAHEKLFDTLAPRFAERQGGYTRVLRTAPRKGDNAPMAFVEYIGWQESKLAHLAPHELINGVPIRLFKSARRSPQ</sequence>
<name>A0A8J6C266_DIALT</name>
<comment type="similarity">
    <text evidence="1 4">Belongs to the bacterial ribosomal protein bL17 family.</text>
</comment>
<reference evidence="5" key="1">
    <citation type="submission" date="2021-05" db="EMBL/GenBank/DDBJ databases">
        <title>The genome of the haptophyte Pavlova lutheri (Diacronema luteri, Pavlovales) - a model for lipid biosynthesis in eukaryotic algae.</title>
        <authorList>
            <person name="Hulatt C.J."/>
            <person name="Posewitz M.C."/>
        </authorList>
    </citation>
    <scope>NUCLEOTIDE SEQUENCE</scope>
    <source>
        <strain evidence="5">NIVA-4/92</strain>
    </source>
</reference>
<proteinExistence type="inferred from homology"/>
<dbReference type="SUPFAM" id="SSF64263">
    <property type="entry name" value="Prokaryotic ribosomal protein L17"/>
    <property type="match status" value="1"/>
</dbReference>
<dbReference type="HAMAP" id="MF_01368">
    <property type="entry name" value="Ribosomal_bL17"/>
    <property type="match status" value="1"/>
</dbReference>
<dbReference type="GO" id="GO:0022625">
    <property type="term" value="C:cytosolic large ribosomal subunit"/>
    <property type="evidence" value="ECO:0007669"/>
    <property type="project" value="TreeGrafter"/>
</dbReference>
<dbReference type="GO" id="GO:0006412">
    <property type="term" value="P:translation"/>
    <property type="evidence" value="ECO:0007669"/>
    <property type="project" value="InterPro"/>
</dbReference>
<evidence type="ECO:0000256" key="4">
    <source>
        <dbReference type="RuleBase" id="RU000660"/>
    </source>
</evidence>
<dbReference type="NCBIfam" id="TIGR00059">
    <property type="entry name" value="L17"/>
    <property type="match status" value="1"/>
</dbReference>
<dbReference type="Proteomes" id="UP000751190">
    <property type="component" value="Unassembled WGS sequence"/>
</dbReference>
<gene>
    <name evidence="5" type="ORF">KFE25_012822</name>
</gene>
<dbReference type="PROSITE" id="PS01167">
    <property type="entry name" value="RIBOSOMAL_L17"/>
    <property type="match status" value="1"/>
</dbReference>
<dbReference type="PANTHER" id="PTHR14413">
    <property type="entry name" value="RIBOSOMAL PROTEIN L17"/>
    <property type="match status" value="1"/>
</dbReference>
<accession>A0A8J6C266</accession>
<dbReference type="AlphaFoldDB" id="A0A8J6C266"/>
<keyword evidence="3 4" id="KW-0687">Ribonucleoprotein</keyword>
<evidence type="ECO:0000313" key="6">
    <source>
        <dbReference type="Proteomes" id="UP000751190"/>
    </source>
</evidence>
<dbReference type="Pfam" id="PF01196">
    <property type="entry name" value="Ribosomal_L17"/>
    <property type="match status" value="1"/>
</dbReference>
<dbReference type="InterPro" id="IPR000456">
    <property type="entry name" value="Ribosomal_bL17"/>
</dbReference>
<dbReference type="PANTHER" id="PTHR14413:SF16">
    <property type="entry name" value="LARGE RIBOSOMAL SUBUNIT PROTEIN BL17M"/>
    <property type="match status" value="1"/>
</dbReference>
<evidence type="ECO:0008006" key="7">
    <source>
        <dbReference type="Google" id="ProtNLM"/>
    </source>
</evidence>
<evidence type="ECO:0000256" key="1">
    <source>
        <dbReference type="ARBA" id="ARBA00008777"/>
    </source>
</evidence>
<dbReference type="Gene3D" id="3.90.1030.10">
    <property type="entry name" value="Ribosomal protein L17"/>
    <property type="match status" value="1"/>
</dbReference>